<gene>
    <name evidence="1" type="primary">rpsP</name>
    <name evidence="3" type="ORF">E3N84_04205</name>
</gene>
<dbReference type="PROSITE" id="PS00732">
    <property type="entry name" value="RIBOSOMAL_S16"/>
    <property type="match status" value="1"/>
</dbReference>
<dbReference type="AlphaFoldDB" id="A0A4R8VAF5"/>
<evidence type="ECO:0000256" key="1">
    <source>
        <dbReference type="HAMAP-Rule" id="MF_00385"/>
    </source>
</evidence>
<dbReference type="Gene3D" id="3.30.1320.10">
    <property type="match status" value="1"/>
</dbReference>
<feature type="compositionally biased region" description="Low complexity" evidence="2">
    <location>
        <begin position="158"/>
        <end position="203"/>
    </location>
</feature>
<dbReference type="GO" id="GO:0005737">
    <property type="term" value="C:cytoplasm"/>
    <property type="evidence" value="ECO:0007669"/>
    <property type="project" value="UniProtKB-ARBA"/>
</dbReference>
<dbReference type="InterPro" id="IPR020592">
    <property type="entry name" value="Ribosomal_bS16_CS"/>
</dbReference>
<sequence length="217" mass="22717">MAVKIRLKRMGKIRAPFYRIVVADSRTKRDGRVIEEIGKYHPTEEPSVIEIKSDRALYWLGVGAQPTEQVMALLKLTGDWGTFKGEKGAKSTVKSAEAKAEFQADEKKKPVLKPKSETPAKAEKTEKAEKSEKSEKSATADEATATADADAPSEDAPAEASAVAEVTAAEEPAAEAPAAEAPAAEAPAADAAPAEDAPAVAETAEADAADADATDKA</sequence>
<dbReference type="Pfam" id="PF00886">
    <property type="entry name" value="Ribosomal_S16"/>
    <property type="match status" value="1"/>
</dbReference>
<evidence type="ECO:0000256" key="2">
    <source>
        <dbReference type="SAM" id="MobiDB-lite"/>
    </source>
</evidence>
<dbReference type="GO" id="GO:0003735">
    <property type="term" value="F:structural constituent of ribosome"/>
    <property type="evidence" value="ECO:0007669"/>
    <property type="project" value="InterPro"/>
</dbReference>
<comment type="similarity">
    <text evidence="1">Belongs to the bacterial ribosomal protein bS16 family.</text>
</comment>
<dbReference type="NCBIfam" id="NF011093">
    <property type="entry name" value="PRK14520.1"/>
    <property type="match status" value="1"/>
</dbReference>
<dbReference type="InterPro" id="IPR000307">
    <property type="entry name" value="Ribosomal_bS16"/>
</dbReference>
<dbReference type="InterPro" id="IPR023803">
    <property type="entry name" value="Ribosomal_bS16_dom_sf"/>
</dbReference>
<dbReference type="HAMAP" id="MF_00385">
    <property type="entry name" value="Ribosomal_bS16"/>
    <property type="match status" value="1"/>
</dbReference>
<feature type="compositionally biased region" description="Basic and acidic residues" evidence="2">
    <location>
        <begin position="96"/>
        <end position="139"/>
    </location>
</feature>
<dbReference type="OrthoDB" id="9807878at2"/>
<feature type="region of interest" description="Disordered" evidence="2">
    <location>
        <begin position="85"/>
        <end position="217"/>
    </location>
</feature>
<dbReference type="NCBIfam" id="TIGR00002">
    <property type="entry name" value="S16"/>
    <property type="match status" value="1"/>
</dbReference>
<organism evidence="3 4">
    <name type="scientific">Terrimesophilobacter mesophilus</name>
    <dbReference type="NCBI Taxonomy" id="433647"/>
    <lineage>
        <taxon>Bacteria</taxon>
        <taxon>Bacillati</taxon>
        <taxon>Actinomycetota</taxon>
        <taxon>Actinomycetes</taxon>
        <taxon>Micrococcales</taxon>
        <taxon>Microbacteriaceae</taxon>
        <taxon>Terrimesophilobacter</taxon>
    </lineage>
</organism>
<evidence type="ECO:0000313" key="3">
    <source>
        <dbReference type="EMBL" id="TFB79326.1"/>
    </source>
</evidence>
<dbReference type="SUPFAM" id="SSF54565">
    <property type="entry name" value="Ribosomal protein S16"/>
    <property type="match status" value="1"/>
</dbReference>
<keyword evidence="1 3" id="KW-0689">Ribosomal protein</keyword>
<evidence type="ECO:0000313" key="4">
    <source>
        <dbReference type="Proteomes" id="UP000298488"/>
    </source>
</evidence>
<keyword evidence="4" id="KW-1185">Reference proteome</keyword>
<keyword evidence="1" id="KW-0687">Ribonucleoprotein</keyword>
<dbReference type="GO" id="GO:0006412">
    <property type="term" value="P:translation"/>
    <property type="evidence" value="ECO:0007669"/>
    <property type="project" value="UniProtKB-UniRule"/>
</dbReference>
<feature type="compositionally biased region" description="Low complexity" evidence="2">
    <location>
        <begin position="140"/>
        <end position="150"/>
    </location>
</feature>
<dbReference type="EMBL" id="SOFI01000003">
    <property type="protein sequence ID" value="TFB79326.1"/>
    <property type="molecule type" value="Genomic_DNA"/>
</dbReference>
<reference evidence="3 4" key="1">
    <citation type="submission" date="2019-03" db="EMBL/GenBank/DDBJ databases">
        <title>Genomics of glacier-inhabiting Cryobacterium strains.</title>
        <authorList>
            <person name="Liu Q."/>
            <person name="Xin Y.-H."/>
        </authorList>
    </citation>
    <scope>NUCLEOTIDE SEQUENCE [LARGE SCALE GENOMIC DNA]</scope>
    <source>
        <strain evidence="3 4">CGMCC 1.10440</strain>
    </source>
</reference>
<protein>
    <recommendedName>
        <fullName evidence="1">Small ribosomal subunit protein bS16</fullName>
    </recommendedName>
</protein>
<accession>A0A4R8VAF5</accession>
<comment type="caution">
    <text evidence="3">The sequence shown here is derived from an EMBL/GenBank/DDBJ whole genome shotgun (WGS) entry which is preliminary data.</text>
</comment>
<dbReference type="PANTHER" id="PTHR12919:SF20">
    <property type="entry name" value="SMALL RIBOSOMAL SUBUNIT PROTEIN BS16M"/>
    <property type="match status" value="1"/>
</dbReference>
<dbReference type="GO" id="GO:0015935">
    <property type="term" value="C:small ribosomal subunit"/>
    <property type="evidence" value="ECO:0007669"/>
    <property type="project" value="TreeGrafter"/>
</dbReference>
<dbReference type="Proteomes" id="UP000298488">
    <property type="component" value="Unassembled WGS sequence"/>
</dbReference>
<dbReference type="PANTHER" id="PTHR12919">
    <property type="entry name" value="30S RIBOSOMAL PROTEIN S16"/>
    <property type="match status" value="1"/>
</dbReference>
<proteinExistence type="inferred from homology"/>
<feature type="compositionally biased region" description="Acidic residues" evidence="2">
    <location>
        <begin position="204"/>
        <end position="217"/>
    </location>
</feature>
<name>A0A4R8VAF5_9MICO</name>